<protein>
    <submittedName>
        <fullName evidence="2">Uncharacterized protein</fullName>
    </submittedName>
</protein>
<evidence type="ECO:0000313" key="2">
    <source>
        <dbReference type="EMBL" id="KIM23749.1"/>
    </source>
</evidence>
<sequence>MAVAMNERIERMADFEKRADSVLVRSRTTSLILPVRMKIIDRKRQHGHRNRDVAIHLEENLTHMLHVILVNLAKSKKDVEEVCESSMGRTRPLRRTMLPNILRHSGLQNHAPRPHSTPVESGGPMGRFAGK</sequence>
<dbReference type="Proteomes" id="UP000054097">
    <property type="component" value="Unassembled WGS sequence"/>
</dbReference>
<dbReference type="HOGENOM" id="CLU_1928887_0_0_1"/>
<dbReference type="EMBL" id="KN824332">
    <property type="protein sequence ID" value="KIM23749.1"/>
    <property type="molecule type" value="Genomic_DNA"/>
</dbReference>
<dbReference type="AlphaFoldDB" id="A0A0C3AUN8"/>
<evidence type="ECO:0000256" key="1">
    <source>
        <dbReference type="SAM" id="MobiDB-lite"/>
    </source>
</evidence>
<organism evidence="2 3">
    <name type="scientific">Serendipita vermifera MAFF 305830</name>
    <dbReference type="NCBI Taxonomy" id="933852"/>
    <lineage>
        <taxon>Eukaryota</taxon>
        <taxon>Fungi</taxon>
        <taxon>Dikarya</taxon>
        <taxon>Basidiomycota</taxon>
        <taxon>Agaricomycotina</taxon>
        <taxon>Agaricomycetes</taxon>
        <taxon>Sebacinales</taxon>
        <taxon>Serendipitaceae</taxon>
        <taxon>Serendipita</taxon>
    </lineage>
</organism>
<accession>A0A0C3AUN8</accession>
<reference evidence="3" key="2">
    <citation type="submission" date="2015-01" db="EMBL/GenBank/DDBJ databases">
        <title>Evolutionary Origins and Diversification of the Mycorrhizal Mutualists.</title>
        <authorList>
            <consortium name="DOE Joint Genome Institute"/>
            <consortium name="Mycorrhizal Genomics Consortium"/>
            <person name="Kohler A."/>
            <person name="Kuo A."/>
            <person name="Nagy L.G."/>
            <person name="Floudas D."/>
            <person name="Copeland A."/>
            <person name="Barry K.W."/>
            <person name="Cichocki N."/>
            <person name="Veneault-Fourrey C."/>
            <person name="LaButti K."/>
            <person name="Lindquist E.A."/>
            <person name="Lipzen A."/>
            <person name="Lundell T."/>
            <person name="Morin E."/>
            <person name="Murat C."/>
            <person name="Riley R."/>
            <person name="Ohm R."/>
            <person name="Sun H."/>
            <person name="Tunlid A."/>
            <person name="Henrissat B."/>
            <person name="Grigoriev I.V."/>
            <person name="Hibbett D.S."/>
            <person name="Martin F."/>
        </authorList>
    </citation>
    <scope>NUCLEOTIDE SEQUENCE [LARGE SCALE GENOMIC DNA]</scope>
    <source>
        <strain evidence="3">MAFF 305830</strain>
    </source>
</reference>
<feature type="region of interest" description="Disordered" evidence="1">
    <location>
        <begin position="105"/>
        <end position="131"/>
    </location>
</feature>
<reference evidence="2 3" key="1">
    <citation type="submission" date="2014-04" db="EMBL/GenBank/DDBJ databases">
        <authorList>
            <consortium name="DOE Joint Genome Institute"/>
            <person name="Kuo A."/>
            <person name="Zuccaro A."/>
            <person name="Kohler A."/>
            <person name="Nagy L.G."/>
            <person name="Floudas D."/>
            <person name="Copeland A."/>
            <person name="Barry K.W."/>
            <person name="Cichocki N."/>
            <person name="Veneault-Fourrey C."/>
            <person name="LaButti K."/>
            <person name="Lindquist E.A."/>
            <person name="Lipzen A."/>
            <person name="Lundell T."/>
            <person name="Morin E."/>
            <person name="Murat C."/>
            <person name="Sun H."/>
            <person name="Tunlid A."/>
            <person name="Henrissat B."/>
            <person name="Grigoriev I.V."/>
            <person name="Hibbett D.S."/>
            <person name="Martin F."/>
            <person name="Nordberg H.P."/>
            <person name="Cantor M.N."/>
            <person name="Hua S.X."/>
        </authorList>
    </citation>
    <scope>NUCLEOTIDE SEQUENCE [LARGE SCALE GENOMIC DNA]</scope>
    <source>
        <strain evidence="2 3">MAFF 305830</strain>
    </source>
</reference>
<name>A0A0C3AUN8_SERVB</name>
<keyword evidence="3" id="KW-1185">Reference proteome</keyword>
<gene>
    <name evidence="2" type="ORF">M408DRAFT_249768</name>
</gene>
<evidence type="ECO:0000313" key="3">
    <source>
        <dbReference type="Proteomes" id="UP000054097"/>
    </source>
</evidence>
<proteinExistence type="predicted"/>